<proteinExistence type="predicted"/>
<gene>
    <name evidence="2" type="primary">LOC142168820</name>
</gene>
<evidence type="ECO:0000313" key="1">
    <source>
        <dbReference type="Proteomes" id="UP000790787"/>
    </source>
</evidence>
<dbReference type="Proteomes" id="UP000790787">
    <property type="component" value="Chromosome 14"/>
</dbReference>
<reference evidence="2" key="2">
    <citation type="submission" date="2025-08" db="UniProtKB">
        <authorList>
            <consortium name="RefSeq"/>
        </authorList>
    </citation>
    <scope>IDENTIFICATION</scope>
    <source>
        <tissue evidence="2">Leaf</tissue>
    </source>
</reference>
<keyword evidence="1" id="KW-1185">Reference proteome</keyword>
<dbReference type="RefSeq" id="XP_075086079.1">
    <property type="nucleotide sequence ID" value="XM_075229978.1"/>
</dbReference>
<reference evidence="1" key="1">
    <citation type="journal article" date="2014" name="Nat. Commun.">
        <title>The tobacco genome sequence and its comparison with those of tomato and potato.</title>
        <authorList>
            <person name="Sierro N."/>
            <person name="Battey J.N."/>
            <person name="Ouadi S."/>
            <person name="Bakaher N."/>
            <person name="Bovet L."/>
            <person name="Willig A."/>
            <person name="Goepfert S."/>
            <person name="Peitsch M.C."/>
            <person name="Ivanov N.V."/>
        </authorList>
    </citation>
    <scope>NUCLEOTIDE SEQUENCE [LARGE SCALE GENOMIC DNA]</scope>
</reference>
<sequence length="188" mass="21164">MRPDRNKRGHEFWCEFYNDHDHRAADCRLLQGEVEYLLKQGYLTDLFSEKGKQSYMKNMQEPPKSSSPKRTVNVIIGGEECNGATYMTARTTSKVTVTNGKRVCQVLEGDIIVLDDEDVDGLIISHSDALVISLLVHYTNVKRVFIDPCISVNIILLRVGNEMQANDRIIPKARSLSGFDNSSVITKG</sequence>
<evidence type="ECO:0000313" key="2">
    <source>
        <dbReference type="RefSeq" id="XP_075086079.1"/>
    </source>
</evidence>
<protein>
    <submittedName>
        <fullName evidence="2">Uncharacterized protein LOC142168820</fullName>
    </submittedName>
</protein>
<organism evidence="1 2">
    <name type="scientific">Nicotiana tabacum</name>
    <name type="common">Common tobacco</name>
    <dbReference type="NCBI Taxonomy" id="4097"/>
    <lineage>
        <taxon>Eukaryota</taxon>
        <taxon>Viridiplantae</taxon>
        <taxon>Streptophyta</taxon>
        <taxon>Embryophyta</taxon>
        <taxon>Tracheophyta</taxon>
        <taxon>Spermatophyta</taxon>
        <taxon>Magnoliopsida</taxon>
        <taxon>eudicotyledons</taxon>
        <taxon>Gunneridae</taxon>
        <taxon>Pentapetalae</taxon>
        <taxon>asterids</taxon>
        <taxon>lamiids</taxon>
        <taxon>Solanales</taxon>
        <taxon>Solanaceae</taxon>
        <taxon>Nicotianoideae</taxon>
        <taxon>Nicotianeae</taxon>
        <taxon>Nicotiana</taxon>
    </lineage>
</organism>
<accession>A0AC58SM76</accession>
<name>A0AC58SM76_TOBAC</name>